<reference evidence="1" key="1">
    <citation type="submission" date="2022-12" db="EMBL/GenBank/DDBJ databases">
        <title>B. miyamotoi WGS.</title>
        <authorList>
            <person name="Kuleshov K.V."/>
            <person name="Hoornstra D."/>
            <person name="Hovius J.W."/>
            <person name="Platonov A.E."/>
            <person name="Telford S.R. III."/>
        </authorList>
    </citation>
    <scope>NUCLEOTIDE SEQUENCE</scope>
    <source>
        <strain evidence="1">410</strain>
        <plasmid evidence="1">p410-cp29-2</plasmid>
    </source>
</reference>
<dbReference type="Pfam" id="PF07405">
    <property type="entry name" value="DUF1506"/>
    <property type="match status" value="1"/>
</dbReference>
<proteinExistence type="predicted"/>
<dbReference type="InterPro" id="IPR010875">
    <property type="entry name" value="DUF1506"/>
</dbReference>
<organism evidence="1 2">
    <name type="scientific">Borrelia miyamotoi</name>
    <dbReference type="NCBI Taxonomy" id="47466"/>
    <lineage>
        <taxon>Bacteria</taxon>
        <taxon>Pseudomonadati</taxon>
        <taxon>Spirochaetota</taxon>
        <taxon>Spirochaetia</taxon>
        <taxon>Spirochaetales</taxon>
        <taxon>Borreliaceae</taxon>
        <taxon>Borrelia</taxon>
    </lineage>
</organism>
<name>A0AAQ2WY75_9SPIR</name>
<geneLocation type="plasmid" evidence="1 2">
    <name>p410-cp29-2</name>
</geneLocation>
<accession>A0AAQ2WY75</accession>
<dbReference type="AlphaFoldDB" id="A0AAQ2WY75"/>
<dbReference type="RefSeq" id="WP_209291700.1">
    <property type="nucleotide sequence ID" value="NZ_CP072486.1"/>
</dbReference>
<keyword evidence="1" id="KW-0614">Plasmid</keyword>
<protein>
    <submittedName>
        <fullName evidence="1">DUF1506 family protein</fullName>
    </submittedName>
</protein>
<dbReference type="EMBL" id="CP114644">
    <property type="protein sequence ID" value="WAZ91693.1"/>
    <property type="molecule type" value="Genomic_DNA"/>
</dbReference>
<evidence type="ECO:0000313" key="2">
    <source>
        <dbReference type="Proteomes" id="UP001164544"/>
    </source>
</evidence>
<sequence length="124" mass="14747">MNLRNRISSMATRMINRFAEEALFKFYKGIHDRDEEFQSNEITFSKHTYTEFVGIIIDISARELSLIEDSGLFDSNHLAKLYTYANLEFDIQDRVALDEEYFEIIKLDYSLGYKTLILRRIVWT</sequence>
<gene>
    <name evidence="1" type="ORF">O5398_06165</name>
</gene>
<dbReference type="Proteomes" id="UP001164544">
    <property type="component" value="Plasmid p410-cp29-2"/>
</dbReference>
<evidence type="ECO:0000313" key="1">
    <source>
        <dbReference type="EMBL" id="WAZ91693.1"/>
    </source>
</evidence>